<name>A0A371JQG4_9FLAO</name>
<keyword evidence="2" id="KW-1185">Reference proteome</keyword>
<dbReference type="AlphaFoldDB" id="A0A371JQG4"/>
<evidence type="ECO:0000313" key="1">
    <source>
        <dbReference type="EMBL" id="RDY59741.1"/>
    </source>
</evidence>
<dbReference type="Proteomes" id="UP000261828">
    <property type="component" value="Unassembled WGS sequence"/>
</dbReference>
<accession>A0A371JQG4</accession>
<organism evidence="1 2">
    <name type="scientific">Flagellimonas nanhaiensis</name>
    <dbReference type="NCBI Taxonomy" id="2292706"/>
    <lineage>
        <taxon>Bacteria</taxon>
        <taxon>Pseudomonadati</taxon>
        <taxon>Bacteroidota</taxon>
        <taxon>Flavobacteriia</taxon>
        <taxon>Flavobacteriales</taxon>
        <taxon>Flavobacteriaceae</taxon>
        <taxon>Flagellimonas</taxon>
    </lineage>
</organism>
<gene>
    <name evidence="1" type="ORF">DX873_10275</name>
</gene>
<comment type="caution">
    <text evidence="1">The sequence shown here is derived from an EMBL/GenBank/DDBJ whole genome shotgun (WGS) entry which is preliminary data.</text>
</comment>
<dbReference type="OrthoDB" id="1446962at2"/>
<evidence type="ECO:0000313" key="2">
    <source>
        <dbReference type="Proteomes" id="UP000261828"/>
    </source>
</evidence>
<dbReference type="EMBL" id="QTJX01000002">
    <property type="protein sequence ID" value="RDY59741.1"/>
    <property type="molecule type" value="Genomic_DNA"/>
</dbReference>
<reference evidence="1 2" key="1">
    <citation type="submission" date="2018-08" db="EMBL/GenBank/DDBJ databases">
        <title>Muricauda nanhaiensis sp. nov., isolated from seawater of the South China Sea.</title>
        <authorList>
            <person name="Dang Y."/>
        </authorList>
    </citation>
    <scope>NUCLEOTIDE SEQUENCE [LARGE SCALE GENOMIC DNA]</scope>
    <source>
        <strain evidence="1 2">SM1704</strain>
    </source>
</reference>
<protein>
    <submittedName>
        <fullName evidence="1">Uncharacterized protein</fullName>
    </submittedName>
</protein>
<proteinExistence type="predicted"/>
<sequence length="110" mass="12504">MKNNENAFLKGLEFLAQEHFRSLRPQKGGFGVEHFHVKGYQDLLFHLEALINVCTLALGNPNAEDHPNIKEPRVHVQTVLEMAAQLIPFEEAALLDQMRELIWKVEGASD</sequence>
<dbReference type="RefSeq" id="WP_116184354.1">
    <property type="nucleotide sequence ID" value="NZ_QTJX01000002.1"/>
</dbReference>